<dbReference type="Gene3D" id="3.90.1200.10">
    <property type="match status" value="1"/>
</dbReference>
<keyword evidence="3" id="KW-1185">Reference proteome</keyword>
<accession>A0A8J7RVQ4</accession>
<sequence length="349" mass="38985">MTDDTGARPVRSDRVEFDIDILAKYLKGRFGELGDLTGVERFSGGQSNPTFRLSGTAGAVVLRKQPPGEILPSAHAVDREFRVMRALAETDVPVPRMLHYCEDREVVGTPFYVMEYLEGRVFHDCSLPDLSADERAQVYDSMNAVMAALHRIDPAAIGLDDFGKHGGYFARQIRRWSKQLDLSRTNDVTRHERVRDWLTENMAADDETRICHGDFRLGNILFAPDAPKARALLDWELSTLGHPLADVAYNCIVYHSSTDEYGGILDIDYQALGIPSERDYLARYYERTGRDSRMETFHLAFSLWRFAVIFEGIAARAKSGNAAAEDAGKVGQLSLAFAKRAADLIDADG</sequence>
<dbReference type="RefSeq" id="WP_210680015.1">
    <property type="nucleotide sequence ID" value="NZ_JAGMWN010000001.1"/>
</dbReference>
<dbReference type="InterPro" id="IPR002575">
    <property type="entry name" value="Aminoglycoside_PTrfase"/>
</dbReference>
<dbReference type="InterPro" id="IPR011009">
    <property type="entry name" value="Kinase-like_dom_sf"/>
</dbReference>
<protein>
    <submittedName>
        <fullName evidence="2">Phosphotransferase family protein</fullName>
    </submittedName>
</protein>
<evidence type="ECO:0000313" key="2">
    <source>
        <dbReference type="EMBL" id="MBP5855425.1"/>
    </source>
</evidence>
<dbReference type="CDD" id="cd05154">
    <property type="entry name" value="ACAD10_11_N-like"/>
    <property type="match status" value="1"/>
</dbReference>
<evidence type="ECO:0000259" key="1">
    <source>
        <dbReference type="Pfam" id="PF01636"/>
    </source>
</evidence>
<dbReference type="Pfam" id="PF01636">
    <property type="entry name" value="APH"/>
    <property type="match status" value="1"/>
</dbReference>
<gene>
    <name evidence="2" type="ORF">KAJ83_00255</name>
</gene>
<dbReference type="Gene3D" id="3.30.200.20">
    <property type="entry name" value="Phosphorylase Kinase, domain 1"/>
    <property type="match status" value="1"/>
</dbReference>
<feature type="domain" description="Aminoglycoside phosphotransferase" evidence="1">
    <location>
        <begin position="39"/>
        <end position="270"/>
    </location>
</feature>
<evidence type="ECO:0000313" key="3">
    <source>
        <dbReference type="Proteomes" id="UP000672602"/>
    </source>
</evidence>
<comment type="caution">
    <text evidence="2">The sequence shown here is derived from an EMBL/GenBank/DDBJ whole genome shotgun (WGS) entry which is preliminary data.</text>
</comment>
<dbReference type="Proteomes" id="UP000672602">
    <property type="component" value="Unassembled WGS sequence"/>
</dbReference>
<dbReference type="PANTHER" id="PTHR47829">
    <property type="entry name" value="HYDROLASE, PUTATIVE (AFU_ORTHOLOGUE AFUA_1G12880)-RELATED"/>
    <property type="match status" value="1"/>
</dbReference>
<dbReference type="SUPFAM" id="SSF56112">
    <property type="entry name" value="Protein kinase-like (PK-like)"/>
    <property type="match status" value="1"/>
</dbReference>
<name>A0A8J7RVQ4_9PROT</name>
<dbReference type="InterPro" id="IPR052898">
    <property type="entry name" value="ACAD10-like"/>
</dbReference>
<dbReference type="AlphaFoldDB" id="A0A8J7RVQ4"/>
<organism evidence="2 3">
    <name type="scientific">Marivibrio halodurans</name>
    <dbReference type="NCBI Taxonomy" id="2039722"/>
    <lineage>
        <taxon>Bacteria</taxon>
        <taxon>Pseudomonadati</taxon>
        <taxon>Pseudomonadota</taxon>
        <taxon>Alphaproteobacteria</taxon>
        <taxon>Rhodospirillales</taxon>
        <taxon>Rhodospirillaceae</taxon>
        <taxon>Marivibrio</taxon>
    </lineage>
</organism>
<dbReference type="EMBL" id="JAGMWN010000001">
    <property type="protein sequence ID" value="MBP5855425.1"/>
    <property type="molecule type" value="Genomic_DNA"/>
</dbReference>
<reference evidence="2" key="1">
    <citation type="submission" date="2021-04" db="EMBL/GenBank/DDBJ databases">
        <authorList>
            <person name="Zhang D.-C."/>
        </authorList>
    </citation>
    <scope>NUCLEOTIDE SEQUENCE</scope>
    <source>
        <strain evidence="2">CGMCC 1.15697</strain>
    </source>
</reference>
<proteinExistence type="predicted"/>
<dbReference type="PANTHER" id="PTHR47829:SF1">
    <property type="entry name" value="HAD FAMILY PHOSPHATASE"/>
    <property type="match status" value="1"/>
</dbReference>
<dbReference type="InterPro" id="IPR041726">
    <property type="entry name" value="ACAD10_11_N"/>
</dbReference>